<dbReference type="EMBL" id="BT063528">
    <property type="protein sequence ID" value="ACN28225.1"/>
    <property type="molecule type" value="mRNA"/>
</dbReference>
<reference evidence="2" key="1">
    <citation type="journal article" date="2009" name="PLoS Genet.">
        <title>Sequencing, mapping, and analysis of 27,455 maize full-length cDNAs.</title>
        <authorList>
            <person name="Soderlund C."/>
            <person name="Descour A."/>
            <person name="Kudrna D."/>
            <person name="Bomhoff M."/>
            <person name="Boyd L."/>
            <person name="Currie J."/>
            <person name="Angelova A."/>
            <person name="Collura K."/>
            <person name="Wissotski M."/>
            <person name="Ashley E."/>
            <person name="Morrow D."/>
            <person name="Fernandes J."/>
            <person name="Walbot V."/>
            <person name="Yu Y."/>
        </authorList>
    </citation>
    <scope>NUCLEOTIDE SEQUENCE</scope>
    <source>
        <strain evidence="2">B73</strain>
    </source>
</reference>
<accession>C0P5F9</accession>
<feature type="compositionally biased region" description="Gly residues" evidence="1">
    <location>
        <begin position="33"/>
        <end position="42"/>
    </location>
</feature>
<name>C0P5F9_MAIZE</name>
<dbReference type="ExpressionAtlas" id="C0P5F9">
    <property type="expression patterns" value="baseline and differential"/>
</dbReference>
<dbReference type="HOGENOM" id="CLU_147024_0_0_1"/>
<feature type="compositionally biased region" description="Gly residues" evidence="1">
    <location>
        <begin position="1"/>
        <end position="12"/>
    </location>
</feature>
<feature type="region of interest" description="Disordered" evidence="1">
    <location>
        <begin position="1"/>
        <end position="43"/>
    </location>
</feature>
<protein>
    <submittedName>
        <fullName evidence="2">Uncharacterized protein</fullName>
    </submittedName>
</protein>
<evidence type="ECO:0000256" key="1">
    <source>
        <dbReference type="SAM" id="MobiDB-lite"/>
    </source>
</evidence>
<proteinExistence type="evidence at transcript level"/>
<organism evidence="2">
    <name type="scientific">Zea mays</name>
    <name type="common">Maize</name>
    <dbReference type="NCBI Taxonomy" id="4577"/>
    <lineage>
        <taxon>Eukaryota</taxon>
        <taxon>Viridiplantae</taxon>
        <taxon>Streptophyta</taxon>
        <taxon>Embryophyta</taxon>
        <taxon>Tracheophyta</taxon>
        <taxon>Spermatophyta</taxon>
        <taxon>Magnoliopsida</taxon>
        <taxon>Liliopsida</taxon>
        <taxon>Poales</taxon>
        <taxon>Poaceae</taxon>
        <taxon>PACMAD clade</taxon>
        <taxon>Panicoideae</taxon>
        <taxon>Andropogonodae</taxon>
        <taxon>Andropogoneae</taxon>
        <taxon>Tripsacinae</taxon>
        <taxon>Zea</taxon>
    </lineage>
</organism>
<sequence length="150" mass="15741">MVAAEGGPGGAVEEGVGESSSPPREDAVPAPAGSGGSGGSGGAREICAQVLDRLVADGYAEASDPEFRDRLAAHFGRLPHSYQLDINVDKASDVLVHQNVLAEAKDPDRRPAFYVRFLRSINERHNGGFTNPFETRVRVGGLGLTCGLRA</sequence>
<dbReference type="AlphaFoldDB" id="C0P5F9"/>
<feature type="compositionally biased region" description="Low complexity" evidence="1">
    <location>
        <begin position="13"/>
        <end position="22"/>
    </location>
</feature>
<evidence type="ECO:0000313" key="2">
    <source>
        <dbReference type="EMBL" id="ACN28225.1"/>
    </source>
</evidence>